<evidence type="ECO:0000256" key="4">
    <source>
        <dbReference type="ARBA" id="ARBA00023136"/>
    </source>
</evidence>
<evidence type="ECO:0000313" key="7">
    <source>
        <dbReference type="Proteomes" id="UP000198916"/>
    </source>
</evidence>
<organism evidence="6 7">
    <name type="scientific">Parapedobacter koreensis</name>
    <dbReference type="NCBI Taxonomy" id="332977"/>
    <lineage>
        <taxon>Bacteria</taxon>
        <taxon>Pseudomonadati</taxon>
        <taxon>Bacteroidota</taxon>
        <taxon>Sphingobacteriia</taxon>
        <taxon>Sphingobacteriales</taxon>
        <taxon>Sphingobacteriaceae</taxon>
        <taxon>Parapedobacter</taxon>
    </lineage>
</organism>
<feature type="transmembrane region" description="Helical" evidence="5">
    <location>
        <begin position="58"/>
        <end position="79"/>
    </location>
</feature>
<keyword evidence="4 5" id="KW-0472">Membrane</keyword>
<feature type="transmembrane region" description="Helical" evidence="5">
    <location>
        <begin position="29"/>
        <end position="46"/>
    </location>
</feature>
<keyword evidence="3 5" id="KW-1133">Transmembrane helix</keyword>
<dbReference type="PANTHER" id="PTHR12714:SF24">
    <property type="entry name" value="SLR1182 PROTEIN"/>
    <property type="match status" value="1"/>
</dbReference>
<keyword evidence="2 5" id="KW-0812">Transmembrane</keyword>
<evidence type="ECO:0000256" key="5">
    <source>
        <dbReference type="SAM" id="Phobius"/>
    </source>
</evidence>
<dbReference type="GO" id="GO:0008168">
    <property type="term" value="F:methyltransferase activity"/>
    <property type="evidence" value="ECO:0007669"/>
    <property type="project" value="UniProtKB-KW"/>
</dbReference>
<dbReference type="GO" id="GO:0032259">
    <property type="term" value="P:methylation"/>
    <property type="evidence" value="ECO:0007669"/>
    <property type="project" value="UniProtKB-KW"/>
</dbReference>
<reference evidence="7" key="1">
    <citation type="submission" date="2016-10" db="EMBL/GenBank/DDBJ databases">
        <authorList>
            <person name="Varghese N."/>
            <person name="Submissions S."/>
        </authorList>
    </citation>
    <scope>NUCLEOTIDE SEQUENCE [LARGE SCALE GENOMIC DNA]</scope>
    <source>
        <strain evidence="7">Jip14</strain>
    </source>
</reference>
<dbReference type="GO" id="GO:0012505">
    <property type="term" value="C:endomembrane system"/>
    <property type="evidence" value="ECO:0007669"/>
    <property type="project" value="UniProtKB-SubCell"/>
</dbReference>
<feature type="transmembrane region" description="Helical" evidence="5">
    <location>
        <begin position="115"/>
        <end position="146"/>
    </location>
</feature>
<dbReference type="OrthoDB" id="9782395at2"/>
<dbReference type="EMBL" id="FNZR01000010">
    <property type="protein sequence ID" value="SEL79800.1"/>
    <property type="molecule type" value="Genomic_DNA"/>
</dbReference>
<keyword evidence="6" id="KW-0808">Transferase</keyword>
<keyword evidence="7" id="KW-1185">Reference proteome</keyword>
<name>A0A1H7T4I3_9SPHI</name>
<keyword evidence="6" id="KW-0489">Methyltransferase</keyword>
<sequence>MGNQRQYFDFPNRTCRTARHRMVTMDAKIPPDIILLGCGTLIWLLVKYLPGFGFEIGYHALLSGMIFLLGFLIIFSAKATLYKHRTTERPGLHSLPRVTALVTIGVYRFSRNPIYLGMVLLLIGWTVMLMNWIGIIGVVVFAGFVTKFQIIPEEKMLDHIFGNEYRRYASRVRRWI</sequence>
<dbReference type="Gene3D" id="1.20.120.1630">
    <property type="match status" value="1"/>
</dbReference>
<dbReference type="PANTHER" id="PTHR12714">
    <property type="entry name" value="PROTEIN-S ISOPRENYLCYSTEINE O-METHYLTRANSFERASE"/>
    <property type="match status" value="1"/>
</dbReference>
<protein>
    <submittedName>
        <fullName evidence="6">Protein-S-isoprenylcysteine O-methyltransferase Ste14</fullName>
    </submittedName>
</protein>
<dbReference type="Proteomes" id="UP000198916">
    <property type="component" value="Unassembled WGS sequence"/>
</dbReference>
<comment type="subcellular location">
    <subcellularLocation>
        <location evidence="1">Endomembrane system</location>
        <topology evidence="1">Multi-pass membrane protein</topology>
    </subcellularLocation>
</comment>
<dbReference type="AlphaFoldDB" id="A0A1H7T4I3"/>
<evidence type="ECO:0000313" key="6">
    <source>
        <dbReference type="EMBL" id="SEL79800.1"/>
    </source>
</evidence>
<evidence type="ECO:0000256" key="2">
    <source>
        <dbReference type="ARBA" id="ARBA00022692"/>
    </source>
</evidence>
<evidence type="ECO:0000256" key="1">
    <source>
        <dbReference type="ARBA" id="ARBA00004127"/>
    </source>
</evidence>
<gene>
    <name evidence="6" type="ORF">SAMN05421740_11088</name>
</gene>
<proteinExistence type="predicted"/>
<dbReference type="STRING" id="332977.SAMN05421740_11088"/>
<dbReference type="Pfam" id="PF04191">
    <property type="entry name" value="PEMT"/>
    <property type="match status" value="1"/>
</dbReference>
<accession>A0A1H7T4I3</accession>
<evidence type="ECO:0000256" key="3">
    <source>
        <dbReference type="ARBA" id="ARBA00022989"/>
    </source>
</evidence>
<dbReference type="InterPro" id="IPR007318">
    <property type="entry name" value="Phopholipid_MeTrfase"/>
</dbReference>